<name>A0A9P1DFF7_9DINO</name>
<feature type="compositionally biased region" description="Acidic residues" evidence="2">
    <location>
        <begin position="175"/>
        <end position="184"/>
    </location>
</feature>
<evidence type="ECO:0000256" key="1">
    <source>
        <dbReference type="SAM" id="Coils"/>
    </source>
</evidence>
<feature type="region of interest" description="Disordered" evidence="2">
    <location>
        <begin position="164"/>
        <end position="193"/>
    </location>
</feature>
<dbReference type="Proteomes" id="UP001152797">
    <property type="component" value="Unassembled WGS sequence"/>
</dbReference>
<evidence type="ECO:0000313" key="3">
    <source>
        <dbReference type="EMBL" id="CAI4007638.1"/>
    </source>
</evidence>
<gene>
    <name evidence="3" type="ORF">C1SCF055_LOCUS33177</name>
</gene>
<dbReference type="EMBL" id="CAMXCT030004095">
    <property type="protein sequence ID" value="CAL4794950.1"/>
    <property type="molecule type" value="Genomic_DNA"/>
</dbReference>
<dbReference type="InterPro" id="IPR021109">
    <property type="entry name" value="Peptidase_aspartic_dom_sf"/>
</dbReference>
<protein>
    <submittedName>
        <fullName evidence="5">CCHC-type domain-containing protein</fullName>
    </submittedName>
</protein>
<keyword evidence="6" id="KW-1185">Reference proteome</keyword>
<comment type="caution">
    <text evidence="3">The sequence shown here is derived from an EMBL/GenBank/DDBJ whole genome shotgun (WGS) entry which is preliminary data.</text>
</comment>
<evidence type="ECO:0000313" key="6">
    <source>
        <dbReference type="Proteomes" id="UP001152797"/>
    </source>
</evidence>
<proteinExistence type="predicted"/>
<sequence>MMTNQKITRTSDGIPQYDGSPELLPLYREEALQYWMSFEHHKRYLAGPRLVKELSGVAKVAIRTQTLKDPQWLAHPRGVYQLLGYLEQTLSKPSLVEASRFVMKFFYRAKGETMTGWVTRHAEALWEASQALRKVQREYGGEGTGKTQRAKDAWEYDYYQAPSEAHSGPFRDDGKLDEEDEEASDSWKDWGSSWQGGWSDKTWKSKAYDPPADWDVSDEIFIPEFLAGFLLLHRSGLDVNEKGNVLAAIRGEFSTRSVGRALREQWSDYDLAKRDKLKGGTALMAEVDHDDELEALLADDLDQEFELLGHDEKEAFLVEQERIEEAYAAIQQQKATLKEARWKQRQIRLGRNFFPPKPYVKGSSSTTSSASSARPPLQCFKCKGPHKLADCPLRGKEARIAEEAAEIAFATYPENVEAYAGWTEEESHVVHSQFPPCMGVIDSGATASLGSAEALEKIMAQNLLTSGNSHMTIDTDHKPVFKFGNGARRQCISTVKMRMAAGDKDGNMEIHVHDTPGQPILVSRRALRSLGAVLDFAENKITYKKVDPKVVVDLEEEVMKSCDEEKEKEQVIMPYTTRAEWIAKLEKAGTKVPKHWTILQMQAHWEEIQDQVGPTPQELQYQQLMKDLKVASKKKAEISQYVQNLGGQIRGNMTIAQLYGMGEQIITEQFPPTEKEIVGFGRHGHMTYGEVAETVPGYLGWVITTAQENPVESCWRLRRLAAWAQQHKHEKDMTTYKKPFDIKDKEDKLSDISLSMGSFTKITSKGSTTGAQSEAVGSKDQEILALRAQIEQLEKEKEETAPKHSKNRKGLRLGVASGMGATLLNRRNEHQIQNLETKQQQARLQYKGAMEVARYAKRHGTQVHWEFSERSEAWHLPEVQRFLEELRLEKVTCHGCAVGLRTKDKTLQELNKEETAMPAEEGKAEDDMREVEDFAEGEREEIEKTKKKFHFLMLVDEGSRFSEHGIELQPIPAEAHWQISLVEGAIKTTKGMMETLSAEYPDMPPAELLGVLMIMITYLNPNKFNQWGPNFWMMGDFEKTINSVAGLNKCFQKNRQREGWKEQKGRRAYVDISHETPTDEQWEAAQQFPHQEPGGEEAIPTTRKAKKTTLEKPDGKKRTVDARKGKRDIATVEDTTVGTSTSSSSRARPRNTLNEYDEDLHCEYSSFYAEEQHCKAVEIEWDLPTSKRGLRKFVEHPEAYVASQIKRRQVEVRERTLTPEEAIQFTKAKHTEVRNFIAAECFEKAKNVIPEEEKVLGMRWLLTWKYDEKYHEQGGRKAKARAIILGYQDPRYEERKTSAPTPSKSGRQLFFQFCAWKKLKLAKGDVSGAFLQGMDLEEEMWCRPVKEICDELGVSEGTPLLLRKDSTEGIFIGMTDSKLRQGQETDEPVRQDEQGNTGD</sequence>
<feature type="compositionally biased region" description="Basic and acidic residues" evidence="2">
    <location>
        <begin position="1108"/>
        <end position="1130"/>
    </location>
</feature>
<dbReference type="GO" id="GO:0006508">
    <property type="term" value="P:proteolysis"/>
    <property type="evidence" value="ECO:0007669"/>
    <property type="project" value="InterPro"/>
</dbReference>
<dbReference type="EMBL" id="CAMXCT010004095">
    <property type="protein sequence ID" value="CAI4007638.1"/>
    <property type="molecule type" value="Genomic_DNA"/>
</dbReference>
<dbReference type="Gene3D" id="2.40.70.10">
    <property type="entry name" value="Acid Proteases"/>
    <property type="match status" value="1"/>
</dbReference>
<evidence type="ECO:0000313" key="5">
    <source>
        <dbReference type="EMBL" id="CAL4794950.1"/>
    </source>
</evidence>
<organism evidence="3">
    <name type="scientific">Cladocopium goreaui</name>
    <dbReference type="NCBI Taxonomy" id="2562237"/>
    <lineage>
        <taxon>Eukaryota</taxon>
        <taxon>Sar</taxon>
        <taxon>Alveolata</taxon>
        <taxon>Dinophyceae</taxon>
        <taxon>Suessiales</taxon>
        <taxon>Symbiodiniaceae</taxon>
        <taxon>Cladocopium</taxon>
    </lineage>
</organism>
<dbReference type="PROSITE" id="PS00141">
    <property type="entry name" value="ASP_PROTEASE"/>
    <property type="match status" value="1"/>
</dbReference>
<reference evidence="4" key="2">
    <citation type="submission" date="2024-04" db="EMBL/GenBank/DDBJ databases">
        <authorList>
            <person name="Chen Y."/>
            <person name="Shah S."/>
            <person name="Dougan E. K."/>
            <person name="Thang M."/>
            <person name="Chan C."/>
        </authorList>
    </citation>
    <scope>NUCLEOTIDE SEQUENCE [LARGE SCALE GENOMIC DNA]</scope>
</reference>
<dbReference type="EMBL" id="CAMXCT020004095">
    <property type="protein sequence ID" value="CAL1161013.1"/>
    <property type="molecule type" value="Genomic_DNA"/>
</dbReference>
<accession>A0A9P1DFF7</accession>
<reference evidence="3" key="1">
    <citation type="submission" date="2022-10" db="EMBL/GenBank/DDBJ databases">
        <authorList>
            <person name="Chen Y."/>
            <person name="Dougan E. K."/>
            <person name="Chan C."/>
            <person name="Rhodes N."/>
            <person name="Thang M."/>
        </authorList>
    </citation>
    <scope>NUCLEOTIDE SEQUENCE</scope>
</reference>
<feature type="compositionally biased region" description="Basic and acidic residues" evidence="2">
    <location>
        <begin position="1377"/>
        <end position="1393"/>
    </location>
</feature>
<dbReference type="OrthoDB" id="448915at2759"/>
<feature type="coiled-coil region" evidence="1">
    <location>
        <begin position="825"/>
        <end position="852"/>
    </location>
</feature>
<feature type="compositionally biased region" description="Low complexity" evidence="2">
    <location>
        <begin position="1132"/>
        <end position="1145"/>
    </location>
</feature>
<feature type="region of interest" description="Disordered" evidence="2">
    <location>
        <begin position="1376"/>
        <end position="1399"/>
    </location>
</feature>
<evidence type="ECO:0000256" key="2">
    <source>
        <dbReference type="SAM" id="MobiDB-lite"/>
    </source>
</evidence>
<evidence type="ECO:0000313" key="4">
    <source>
        <dbReference type="EMBL" id="CAL1161013.1"/>
    </source>
</evidence>
<keyword evidence="1" id="KW-0175">Coiled coil</keyword>
<feature type="region of interest" description="Disordered" evidence="2">
    <location>
        <begin position="1088"/>
        <end position="1152"/>
    </location>
</feature>
<dbReference type="InterPro" id="IPR001969">
    <property type="entry name" value="Aspartic_peptidase_AS"/>
</dbReference>
<dbReference type="GO" id="GO:0004190">
    <property type="term" value="F:aspartic-type endopeptidase activity"/>
    <property type="evidence" value="ECO:0007669"/>
    <property type="project" value="InterPro"/>
</dbReference>